<dbReference type="RefSeq" id="WP_099310806.1">
    <property type="nucleotide sequence ID" value="NZ_CP032101.1"/>
</dbReference>
<name>A0A347TN89_9BACT</name>
<comment type="cofactor">
    <cofactor evidence="1">
        <name>pyridoxal 5'-phosphate</name>
        <dbReference type="ChEBI" id="CHEBI:597326"/>
    </cofactor>
</comment>
<dbReference type="Proteomes" id="UP000264693">
    <property type="component" value="Chromosome"/>
</dbReference>
<dbReference type="Gene3D" id="3.40.640.10">
    <property type="entry name" value="Type I PLP-dependent aspartate aminotransferase-like (Major domain)"/>
    <property type="match status" value="1"/>
</dbReference>
<organism evidence="7 10">
    <name type="scientific">Malaciobacter marinus</name>
    <dbReference type="NCBI Taxonomy" id="505249"/>
    <lineage>
        <taxon>Bacteria</taxon>
        <taxon>Pseudomonadati</taxon>
        <taxon>Campylobacterota</taxon>
        <taxon>Epsilonproteobacteria</taxon>
        <taxon>Campylobacterales</taxon>
        <taxon>Arcobacteraceae</taxon>
        <taxon>Malaciobacter</taxon>
    </lineage>
</organism>
<dbReference type="NCBIfam" id="TIGR04350">
    <property type="entry name" value="C_S_lyase_PatB"/>
    <property type="match status" value="1"/>
</dbReference>
<evidence type="ECO:0000256" key="3">
    <source>
        <dbReference type="ARBA" id="ARBA00022898"/>
    </source>
</evidence>
<reference evidence="8" key="2">
    <citation type="submission" date="2017-09" db="EMBL/GenBank/DDBJ databases">
        <authorList>
            <person name="Perez-Cataluna A."/>
            <person name="Figueras M.J."/>
            <person name="Salas-Masso N."/>
        </authorList>
    </citation>
    <scope>NUCLEOTIDE SEQUENCE</scope>
    <source>
        <strain evidence="8">CECT 7727</strain>
    </source>
</reference>
<evidence type="ECO:0000256" key="1">
    <source>
        <dbReference type="ARBA" id="ARBA00001933"/>
    </source>
</evidence>
<evidence type="ECO:0000313" key="8">
    <source>
        <dbReference type="EMBL" id="PHO15586.1"/>
    </source>
</evidence>
<comment type="similarity">
    <text evidence="5">Belongs to the class-II pyridoxal-phosphate-dependent aminotransferase family. MalY/PatB cystathionine beta-lyase subfamily.</text>
</comment>
<dbReference type="InterPro" id="IPR015422">
    <property type="entry name" value="PyrdxlP-dep_Trfase_small"/>
</dbReference>
<dbReference type="AlphaFoldDB" id="A0A347TN89"/>
<keyword evidence="4 7" id="KW-0456">Lyase</keyword>
<dbReference type="Proteomes" id="UP000224740">
    <property type="component" value="Unassembled WGS sequence"/>
</dbReference>
<evidence type="ECO:0000256" key="2">
    <source>
        <dbReference type="ARBA" id="ARBA00012224"/>
    </source>
</evidence>
<sequence>MKNYNFDEYINRKNSDCVKYDGLKKYFDVENARPMWVADMDFQTPKFILDDLKKVFDKKILGYPIVSNKVHDSIISWYKKRHDLSNFTENDILLTSGVVTALSACIEAFSNENDEVIIQTPVYFPFFSVVKDNNRKLILNPLKNSDDYYTMDFKDLENKITSKTKLLILCSPHNPVGRVWSKEELLKLAKICYENNITIISDEIHSDLVFKKFTSFLHLEDKYLNNLVILNSPSKTFNLAGLNSSYIICKNSTLKKRLNSVINKHHIGSVNIFGLESIISAYNKGEEWLEFLLQYLKDNINYVDDFLKENNNSITFNKPEATYLLWLNFSKIKDSHKNIFDRLLHNANLVLNDGSTFGKEGKYYFRLNIALSKNELIKSLSYLNNEFN</sequence>
<dbReference type="InterPro" id="IPR027619">
    <property type="entry name" value="C-S_lyase_PatB-like"/>
</dbReference>
<keyword evidence="3" id="KW-0663">Pyridoxal phosphate</keyword>
<dbReference type="CDD" id="cd00609">
    <property type="entry name" value="AAT_like"/>
    <property type="match status" value="1"/>
</dbReference>
<dbReference type="Pfam" id="PF00155">
    <property type="entry name" value="Aminotran_1_2"/>
    <property type="match status" value="1"/>
</dbReference>
<dbReference type="KEGG" id="amar:AMRN_2365"/>
<gene>
    <name evidence="7" type="ORF">AMRN_2365</name>
    <name evidence="8" type="ORF">CPH92_05850</name>
</gene>
<reference evidence="7 10" key="3">
    <citation type="submission" date="2018-08" db="EMBL/GenBank/DDBJ databases">
        <title>Complete genome of the Arcobacter marinus type strain JCM 15502.</title>
        <authorList>
            <person name="Miller W.G."/>
            <person name="Yee E."/>
            <person name="Huynh S."/>
            <person name="Parker C.T."/>
        </authorList>
    </citation>
    <scope>NUCLEOTIDE SEQUENCE [LARGE SCALE GENOMIC DNA]</scope>
    <source>
        <strain evidence="7 10">JCM 15502</strain>
    </source>
</reference>
<protein>
    <recommendedName>
        <fullName evidence="2">cysteine-S-conjugate beta-lyase</fullName>
        <ecNumber evidence="2">4.4.1.13</ecNumber>
    </recommendedName>
</protein>
<evidence type="ECO:0000313" key="9">
    <source>
        <dbReference type="Proteomes" id="UP000224740"/>
    </source>
</evidence>
<evidence type="ECO:0000256" key="4">
    <source>
        <dbReference type="ARBA" id="ARBA00023239"/>
    </source>
</evidence>
<dbReference type="InterPro" id="IPR015424">
    <property type="entry name" value="PyrdxlP-dep_Trfase"/>
</dbReference>
<dbReference type="EC" id="4.4.1.13" evidence="2"/>
<keyword evidence="8" id="KW-0808">Transferase</keyword>
<accession>A0A347TN89</accession>
<keyword evidence="9" id="KW-1185">Reference proteome</keyword>
<evidence type="ECO:0000313" key="10">
    <source>
        <dbReference type="Proteomes" id="UP000264693"/>
    </source>
</evidence>
<dbReference type="GO" id="GO:0008483">
    <property type="term" value="F:transaminase activity"/>
    <property type="evidence" value="ECO:0007669"/>
    <property type="project" value="UniProtKB-KW"/>
</dbReference>
<dbReference type="InterPro" id="IPR015421">
    <property type="entry name" value="PyrdxlP-dep_Trfase_major"/>
</dbReference>
<keyword evidence="8" id="KW-0032">Aminotransferase</keyword>
<reference evidence="9" key="1">
    <citation type="submission" date="2017-09" db="EMBL/GenBank/DDBJ databases">
        <title>Arcobacter canalis sp. nov., a new species isolated from a water canal contaminated with urban sewage.</title>
        <authorList>
            <person name="Perez-Cataluna A."/>
            <person name="Salas-Masso N."/>
            <person name="Figueras M.J."/>
        </authorList>
    </citation>
    <scope>NUCLEOTIDE SEQUENCE [LARGE SCALE GENOMIC DNA]</scope>
    <source>
        <strain evidence="9">CECT 7727</strain>
    </source>
</reference>
<dbReference type="PANTHER" id="PTHR43525:SF1">
    <property type="entry name" value="PROTEIN MALY"/>
    <property type="match status" value="1"/>
</dbReference>
<proteinExistence type="inferred from homology"/>
<evidence type="ECO:0000313" key="7">
    <source>
        <dbReference type="EMBL" id="AXX88067.1"/>
    </source>
</evidence>
<dbReference type="EMBL" id="NXAO01000024">
    <property type="protein sequence ID" value="PHO15586.1"/>
    <property type="molecule type" value="Genomic_DNA"/>
</dbReference>
<dbReference type="PANTHER" id="PTHR43525">
    <property type="entry name" value="PROTEIN MALY"/>
    <property type="match status" value="1"/>
</dbReference>
<dbReference type="GO" id="GO:0030170">
    <property type="term" value="F:pyridoxal phosphate binding"/>
    <property type="evidence" value="ECO:0007669"/>
    <property type="project" value="InterPro"/>
</dbReference>
<evidence type="ECO:0000256" key="5">
    <source>
        <dbReference type="ARBA" id="ARBA00037974"/>
    </source>
</evidence>
<dbReference type="SUPFAM" id="SSF53383">
    <property type="entry name" value="PLP-dependent transferases"/>
    <property type="match status" value="1"/>
</dbReference>
<dbReference type="InterPro" id="IPR004839">
    <property type="entry name" value="Aminotransferase_I/II_large"/>
</dbReference>
<dbReference type="EMBL" id="CP032101">
    <property type="protein sequence ID" value="AXX88067.1"/>
    <property type="molecule type" value="Genomic_DNA"/>
</dbReference>
<evidence type="ECO:0000259" key="6">
    <source>
        <dbReference type="Pfam" id="PF00155"/>
    </source>
</evidence>
<dbReference type="InterPro" id="IPR051798">
    <property type="entry name" value="Class-II_PLP-Dep_Aminotrans"/>
</dbReference>
<feature type="domain" description="Aminotransferase class I/classII large" evidence="6">
    <location>
        <begin position="63"/>
        <end position="376"/>
    </location>
</feature>
<dbReference type="GO" id="GO:0047804">
    <property type="term" value="F:cysteine-S-conjugate beta-lyase activity"/>
    <property type="evidence" value="ECO:0007669"/>
    <property type="project" value="UniProtKB-EC"/>
</dbReference>
<dbReference type="Gene3D" id="3.90.1150.10">
    <property type="entry name" value="Aspartate Aminotransferase, domain 1"/>
    <property type="match status" value="1"/>
</dbReference>